<feature type="domain" description="DUF6546" evidence="1">
    <location>
        <begin position="210"/>
        <end position="320"/>
    </location>
</feature>
<comment type="caution">
    <text evidence="2">The sequence shown here is derived from an EMBL/GenBank/DDBJ whole genome shotgun (WGS) entry which is preliminary data.</text>
</comment>
<evidence type="ECO:0000313" key="3">
    <source>
        <dbReference type="Proteomes" id="UP000813427"/>
    </source>
</evidence>
<dbReference type="Proteomes" id="UP000813427">
    <property type="component" value="Unassembled WGS sequence"/>
</dbReference>
<organism evidence="2 3">
    <name type="scientific">Fusarium tricinctum</name>
    <dbReference type="NCBI Taxonomy" id="61284"/>
    <lineage>
        <taxon>Eukaryota</taxon>
        <taxon>Fungi</taxon>
        <taxon>Dikarya</taxon>
        <taxon>Ascomycota</taxon>
        <taxon>Pezizomycotina</taxon>
        <taxon>Sordariomycetes</taxon>
        <taxon>Hypocreomycetidae</taxon>
        <taxon>Hypocreales</taxon>
        <taxon>Nectriaceae</taxon>
        <taxon>Fusarium</taxon>
        <taxon>Fusarium tricinctum species complex</taxon>
    </lineage>
</organism>
<evidence type="ECO:0000259" key="1">
    <source>
        <dbReference type="Pfam" id="PF20183"/>
    </source>
</evidence>
<evidence type="ECO:0000313" key="2">
    <source>
        <dbReference type="EMBL" id="KAH7257549.1"/>
    </source>
</evidence>
<proteinExistence type="predicted"/>
<dbReference type="InterPro" id="IPR046676">
    <property type="entry name" value="DUF6546"/>
</dbReference>
<dbReference type="OrthoDB" id="5016123at2759"/>
<name>A0A8K0S5B6_9HYPO</name>
<dbReference type="AlphaFoldDB" id="A0A8K0S5B6"/>
<accession>A0A8K0S5B6</accession>
<protein>
    <recommendedName>
        <fullName evidence="1">DUF6546 domain-containing protein</fullName>
    </recommendedName>
</protein>
<sequence length="321" mass="37481">MTQVFPHRKEFVKYIWLHIQLPTYTEALSLTFEDATAMSLNGRCIAHDLFMLFSILSTWDPDSCRLALELTFHSPSDSHYAFRHLNFGGKEHKAIRKLEVARPNAGIQDTDRLALYFHDRDHLWRYSMPRLFGRLELGFVTLGLPEVAVVDKLILRRQVRRQLCAHTLMVLFRRLPQLKSIIYESSQVHWLHNEHSHYAEELESLFRIGLPQTLRDISLFQDCDQLLSQVPGMPSYIFNRNLAEQVARRSLGLRHLHISYLIDAVEFFQAYQQPWTWHHLESIALTSPLLAEEGHIQQITVLLYMAGQIARAMPKLKLFAL</sequence>
<dbReference type="Pfam" id="PF20183">
    <property type="entry name" value="DUF6546"/>
    <property type="match status" value="1"/>
</dbReference>
<keyword evidence="3" id="KW-1185">Reference proteome</keyword>
<dbReference type="EMBL" id="JAGPXF010000002">
    <property type="protein sequence ID" value="KAH7257549.1"/>
    <property type="molecule type" value="Genomic_DNA"/>
</dbReference>
<reference evidence="2" key="1">
    <citation type="journal article" date="2021" name="Nat. Commun.">
        <title>Genetic determinants of endophytism in the Arabidopsis root mycobiome.</title>
        <authorList>
            <person name="Mesny F."/>
            <person name="Miyauchi S."/>
            <person name="Thiergart T."/>
            <person name="Pickel B."/>
            <person name="Atanasova L."/>
            <person name="Karlsson M."/>
            <person name="Huettel B."/>
            <person name="Barry K.W."/>
            <person name="Haridas S."/>
            <person name="Chen C."/>
            <person name="Bauer D."/>
            <person name="Andreopoulos W."/>
            <person name="Pangilinan J."/>
            <person name="LaButti K."/>
            <person name="Riley R."/>
            <person name="Lipzen A."/>
            <person name="Clum A."/>
            <person name="Drula E."/>
            <person name="Henrissat B."/>
            <person name="Kohler A."/>
            <person name="Grigoriev I.V."/>
            <person name="Martin F.M."/>
            <person name="Hacquard S."/>
        </authorList>
    </citation>
    <scope>NUCLEOTIDE SEQUENCE</scope>
    <source>
        <strain evidence="2">MPI-SDFR-AT-0068</strain>
    </source>
</reference>
<gene>
    <name evidence="2" type="ORF">BKA59DRAFT_114390</name>
</gene>